<feature type="domain" description="SusD-like N-terminal" evidence="7">
    <location>
        <begin position="108"/>
        <end position="216"/>
    </location>
</feature>
<comment type="caution">
    <text evidence="8">The sequence shown here is derived from an EMBL/GenBank/DDBJ whole genome shotgun (WGS) entry which is preliminary data.</text>
</comment>
<feature type="domain" description="RagB/SusD" evidence="6">
    <location>
        <begin position="332"/>
        <end position="566"/>
    </location>
</feature>
<protein>
    <submittedName>
        <fullName evidence="8">RagB/SusD family nutrient uptake outer membrane protein</fullName>
    </submittedName>
</protein>
<dbReference type="Proteomes" id="UP000261187">
    <property type="component" value="Unassembled WGS sequence"/>
</dbReference>
<evidence type="ECO:0000256" key="4">
    <source>
        <dbReference type="ARBA" id="ARBA00023136"/>
    </source>
</evidence>
<comment type="similarity">
    <text evidence="2">Belongs to the SusD family.</text>
</comment>
<accession>A0AA92SZQ3</accession>
<evidence type="ECO:0000259" key="6">
    <source>
        <dbReference type="Pfam" id="PF07980"/>
    </source>
</evidence>
<comment type="subcellular location">
    <subcellularLocation>
        <location evidence="1">Cell outer membrane</location>
    </subcellularLocation>
</comment>
<dbReference type="AlphaFoldDB" id="A0AA92SZQ3"/>
<keyword evidence="5" id="KW-0998">Cell outer membrane</keyword>
<dbReference type="InterPro" id="IPR033985">
    <property type="entry name" value="SusD-like_N"/>
</dbReference>
<evidence type="ECO:0000256" key="1">
    <source>
        <dbReference type="ARBA" id="ARBA00004442"/>
    </source>
</evidence>
<dbReference type="SUPFAM" id="SSF48452">
    <property type="entry name" value="TPR-like"/>
    <property type="match status" value="1"/>
</dbReference>
<evidence type="ECO:0000313" key="8">
    <source>
        <dbReference type="EMBL" id="RGL63196.1"/>
    </source>
</evidence>
<evidence type="ECO:0000259" key="7">
    <source>
        <dbReference type="Pfam" id="PF14322"/>
    </source>
</evidence>
<evidence type="ECO:0000256" key="5">
    <source>
        <dbReference type="ARBA" id="ARBA00023237"/>
    </source>
</evidence>
<keyword evidence="4" id="KW-0472">Membrane</keyword>
<organism evidence="8 9">
    <name type="scientific">Segatella copri</name>
    <dbReference type="NCBI Taxonomy" id="165179"/>
    <lineage>
        <taxon>Bacteria</taxon>
        <taxon>Pseudomonadati</taxon>
        <taxon>Bacteroidota</taxon>
        <taxon>Bacteroidia</taxon>
        <taxon>Bacteroidales</taxon>
        <taxon>Prevotellaceae</taxon>
        <taxon>Segatella</taxon>
    </lineage>
</organism>
<evidence type="ECO:0000256" key="3">
    <source>
        <dbReference type="ARBA" id="ARBA00022729"/>
    </source>
</evidence>
<evidence type="ECO:0000256" key="2">
    <source>
        <dbReference type="ARBA" id="ARBA00006275"/>
    </source>
</evidence>
<dbReference type="GO" id="GO:0009279">
    <property type="term" value="C:cell outer membrane"/>
    <property type="evidence" value="ECO:0007669"/>
    <property type="project" value="UniProtKB-SubCell"/>
</dbReference>
<gene>
    <name evidence="8" type="ORF">DXC61_04105</name>
</gene>
<dbReference type="InterPro" id="IPR011990">
    <property type="entry name" value="TPR-like_helical_dom_sf"/>
</dbReference>
<dbReference type="Pfam" id="PF14322">
    <property type="entry name" value="SusD-like_3"/>
    <property type="match status" value="1"/>
</dbReference>
<dbReference type="Pfam" id="PF07980">
    <property type="entry name" value="SusD_RagB"/>
    <property type="match status" value="1"/>
</dbReference>
<evidence type="ECO:0000313" key="9">
    <source>
        <dbReference type="Proteomes" id="UP000261187"/>
    </source>
</evidence>
<dbReference type="Gene3D" id="1.25.40.390">
    <property type="match status" value="1"/>
</dbReference>
<proteinExistence type="inferred from homology"/>
<keyword evidence="3" id="KW-0732">Signal</keyword>
<name>A0AA92SZQ3_9BACT</name>
<dbReference type="InterPro" id="IPR012944">
    <property type="entry name" value="SusD_RagB_dom"/>
</dbReference>
<dbReference type="RefSeq" id="WP_117692696.1">
    <property type="nucleotide sequence ID" value="NZ_QSSA01000006.1"/>
</dbReference>
<reference evidence="8 9" key="1">
    <citation type="submission" date="2018-08" db="EMBL/GenBank/DDBJ databases">
        <title>A genome reference for cultivated species of the human gut microbiota.</title>
        <authorList>
            <person name="Zou Y."/>
            <person name="Xue W."/>
            <person name="Luo G."/>
        </authorList>
    </citation>
    <scope>NUCLEOTIDE SEQUENCE [LARGE SCALE GENOMIC DNA]</scope>
    <source>
        <strain evidence="8 9">TF06-40</strain>
    </source>
</reference>
<dbReference type="EMBL" id="QSSA01000006">
    <property type="protein sequence ID" value="RGL63196.1"/>
    <property type="molecule type" value="Genomic_DNA"/>
</dbReference>
<dbReference type="PROSITE" id="PS51257">
    <property type="entry name" value="PROKAR_LIPOPROTEIN"/>
    <property type="match status" value="1"/>
</dbReference>
<sequence>MKLSNFKYIAFALLLGGTFTSCEDFLDRPNEDSYNDANYYANDDQVKVSTNSLYSSPWYDFLSRGYYKIPEVMSGNLYMDQSPYLTFTVNGSDPDITSASSSLWAVNAQANTIYNRLQTANASESAKNTAMGECLAWKAMAYFYLVRIWGDVPIVHNNSSEIAAGDYNNKYKVKAADVYEYIVMTLEKAIDLLPNTNTAGRIDKWGAKGLLAKVYLAKSGINCNGNGQRDENDLAKAAELAKDVIDNSGKKLMEKYEDIFKGENNNCDESLIGWRWTADQLNYTCGNCLTSELAPAGFCEYQSWGDWTAPSVDLEEAFGVTPLQNPSSRPATDERRKATMMMAGDTYSQWWQDKGGFDYLKFLHDKKYAPGSNDGLQSGTGANIAKHLYGNDADHVKTFGRSAGKQSSDLSTHVLRLADVYLIYAEAKIGNAGSTSDASAIDAYYQVWHRARPTLFDKPSSITLDDVLKERRLELALEGDYWFDLVRMSYYNVEKAMNIIKNQKRNAYNGLADLYKAYYNKGNGNGPWDVDESKMFYDTYTPKPNVTASIFTLPFPQGDVVYNPHLMEEAQHVDVREAFSY</sequence>